<dbReference type="Proteomes" id="UP000580839">
    <property type="component" value="Unassembled WGS sequence"/>
</dbReference>
<evidence type="ECO:0000256" key="7">
    <source>
        <dbReference type="ARBA" id="ARBA00023136"/>
    </source>
</evidence>
<dbReference type="GO" id="GO:0044718">
    <property type="term" value="P:siderophore transmembrane transport"/>
    <property type="evidence" value="ECO:0007669"/>
    <property type="project" value="TreeGrafter"/>
</dbReference>
<evidence type="ECO:0000256" key="1">
    <source>
        <dbReference type="ARBA" id="ARBA00004571"/>
    </source>
</evidence>
<feature type="chain" id="PRO_5032597545" evidence="11">
    <location>
        <begin position="28"/>
        <end position="739"/>
    </location>
</feature>
<dbReference type="AlphaFoldDB" id="A0A849SMX2"/>
<evidence type="ECO:0000256" key="2">
    <source>
        <dbReference type="ARBA" id="ARBA00022448"/>
    </source>
</evidence>
<keyword evidence="8 14" id="KW-0675">Receptor</keyword>
<dbReference type="Pfam" id="PF07715">
    <property type="entry name" value="Plug"/>
    <property type="match status" value="1"/>
</dbReference>
<dbReference type="PANTHER" id="PTHR30069">
    <property type="entry name" value="TONB-DEPENDENT OUTER MEMBRANE RECEPTOR"/>
    <property type="match status" value="1"/>
</dbReference>
<evidence type="ECO:0000256" key="3">
    <source>
        <dbReference type="ARBA" id="ARBA00022452"/>
    </source>
</evidence>
<organism evidence="14 15">
    <name type="scientific">Eiseniibacteriota bacterium</name>
    <dbReference type="NCBI Taxonomy" id="2212470"/>
    <lineage>
        <taxon>Bacteria</taxon>
        <taxon>Candidatus Eiseniibacteriota</taxon>
    </lineage>
</organism>
<dbReference type="InterPro" id="IPR036942">
    <property type="entry name" value="Beta-barrel_TonB_sf"/>
</dbReference>
<dbReference type="Gene3D" id="2.60.40.1120">
    <property type="entry name" value="Carboxypeptidase-like, regulatory domain"/>
    <property type="match status" value="1"/>
</dbReference>
<keyword evidence="6 10" id="KW-0798">TonB box</keyword>
<evidence type="ECO:0000259" key="13">
    <source>
        <dbReference type="Pfam" id="PF07715"/>
    </source>
</evidence>
<dbReference type="GO" id="GO:0009279">
    <property type="term" value="C:cell outer membrane"/>
    <property type="evidence" value="ECO:0007669"/>
    <property type="project" value="UniProtKB-SubCell"/>
</dbReference>
<dbReference type="Pfam" id="PF13715">
    <property type="entry name" value="CarbopepD_reg_2"/>
    <property type="match status" value="1"/>
</dbReference>
<dbReference type="GO" id="GO:0015344">
    <property type="term" value="F:siderophore uptake transmembrane transporter activity"/>
    <property type="evidence" value="ECO:0007669"/>
    <property type="project" value="TreeGrafter"/>
</dbReference>
<keyword evidence="4" id="KW-0812">Transmembrane</keyword>
<comment type="subcellular location">
    <subcellularLocation>
        <location evidence="1">Cell outer membrane</location>
        <topology evidence="1">Multi-pass membrane protein</topology>
    </subcellularLocation>
</comment>
<dbReference type="PANTHER" id="PTHR30069:SF29">
    <property type="entry name" value="HEMOGLOBIN AND HEMOGLOBIN-HAPTOGLOBIN-BINDING PROTEIN 1-RELATED"/>
    <property type="match status" value="1"/>
</dbReference>
<dbReference type="Gene3D" id="2.40.170.20">
    <property type="entry name" value="TonB-dependent receptor, beta-barrel domain"/>
    <property type="match status" value="1"/>
</dbReference>
<dbReference type="Gene3D" id="2.170.130.10">
    <property type="entry name" value="TonB-dependent receptor, plug domain"/>
    <property type="match status" value="1"/>
</dbReference>
<keyword evidence="9" id="KW-0998">Cell outer membrane</keyword>
<feature type="domain" description="TonB-dependent receptor-like beta-barrel" evidence="12">
    <location>
        <begin position="325"/>
        <end position="672"/>
    </location>
</feature>
<evidence type="ECO:0000313" key="14">
    <source>
        <dbReference type="EMBL" id="NOT32780.1"/>
    </source>
</evidence>
<keyword evidence="7 10" id="KW-0472">Membrane</keyword>
<protein>
    <submittedName>
        <fullName evidence="14">TonB-dependent receptor</fullName>
    </submittedName>
</protein>
<comment type="similarity">
    <text evidence="10">Belongs to the TonB-dependent receptor family.</text>
</comment>
<feature type="signal peptide" evidence="11">
    <location>
        <begin position="1"/>
        <end position="27"/>
    </location>
</feature>
<evidence type="ECO:0000256" key="9">
    <source>
        <dbReference type="ARBA" id="ARBA00023237"/>
    </source>
</evidence>
<evidence type="ECO:0000256" key="8">
    <source>
        <dbReference type="ARBA" id="ARBA00023170"/>
    </source>
</evidence>
<comment type="caution">
    <text evidence="14">The sequence shown here is derived from an EMBL/GenBank/DDBJ whole genome shotgun (WGS) entry which is preliminary data.</text>
</comment>
<dbReference type="InterPro" id="IPR037066">
    <property type="entry name" value="Plug_dom_sf"/>
</dbReference>
<feature type="domain" description="TonB-dependent receptor plug" evidence="13">
    <location>
        <begin position="141"/>
        <end position="226"/>
    </location>
</feature>
<evidence type="ECO:0000256" key="10">
    <source>
        <dbReference type="RuleBase" id="RU003357"/>
    </source>
</evidence>
<evidence type="ECO:0000256" key="6">
    <source>
        <dbReference type="ARBA" id="ARBA00023077"/>
    </source>
</evidence>
<sequence length="739" mass="80368">MSPHALDLSRRLLLVACLFIAPGVASAATLRGRVVDRAGRAIEFANVQVPALKRGAVTDTEGRFTLELPDGPQVLEVSQIGYQRVRLNVAASVGTADLRVVLAEEPVPVAEVTVAASSFGKAGKSEGAVLRRIDVLTTPGGAADVFQALRALPGINAPNEGAAVYVRGGDPSETLIRVDSGELGHPYHYEGASGGLFSTIDSYMIKSAFFSSGGFSSKYGGALSGVLDVETQDPLDLRTVSLGANLAGMSASSSWALVPGKLSLIGSVSRSFPELLFRLYGSVSEYEAAPSSANLFSRLLWRPSAASRLSLSYLDSGDDVALHAEALNARELYVEHARNHTVALNGSALIGKQLALRGQMSGQYYRSRWSFGTLGASTTERNGQANLDAVWSASPRHEVSFGANLRRPATEIRGSFAADSTDIVSGAPSRQHDTDVTLMNPGLYLEDKVRVWGPVYATLGGRFDYASEPGVWTADPRGAVAWRIDDHQTARVAAGRYHQLADPRTLDPVYGNPDLEPLRADHVIAGYEWKSEFGNLRVEGYRKDYRGLLTTDSTRFFANDGHGFARGVDVFLQGTYRWLSGWVSYGYLDSRRREGDAGERVPSPYGVAHSITLVGQYHLNSATTLGFRYSASSGRPYTPVVGRFYDPGREVWHPVEGARQSANMPDYHRLDVRYSRLFSMPAWAALPQSGPCVVYVEGLNVLAIDNTLEYVYNSDYSRRYERDSYFSRRLLVAGFSLTW</sequence>
<dbReference type="InterPro" id="IPR012910">
    <property type="entry name" value="Plug_dom"/>
</dbReference>
<dbReference type="InterPro" id="IPR008969">
    <property type="entry name" value="CarboxyPept-like_regulatory"/>
</dbReference>
<evidence type="ECO:0000256" key="4">
    <source>
        <dbReference type="ARBA" id="ARBA00022692"/>
    </source>
</evidence>
<dbReference type="EMBL" id="JABFRW010000013">
    <property type="protein sequence ID" value="NOT32780.1"/>
    <property type="molecule type" value="Genomic_DNA"/>
</dbReference>
<accession>A0A849SMX2</accession>
<gene>
    <name evidence="14" type="ORF">HOP12_01285</name>
</gene>
<dbReference type="Pfam" id="PF00593">
    <property type="entry name" value="TonB_dep_Rec_b-barrel"/>
    <property type="match status" value="1"/>
</dbReference>
<evidence type="ECO:0000313" key="15">
    <source>
        <dbReference type="Proteomes" id="UP000580839"/>
    </source>
</evidence>
<keyword evidence="3" id="KW-1134">Transmembrane beta strand</keyword>
<keyword evidence="2" id="KW-0813">Transport</keyword>
<evidence type="ECO:0000256" key="11">
    <source>
        <dbReference type="SAM" id="SignalP"/>
    </source>
</evidence>
<dbReference type="SUPFAM" id="SSF56935">
    <property type="entry name" value="Porins"/>
    <property type="match status" value="1"/>
</dbReference>
<evidence type="ECO:0000259" key="12">
    <source>
        <dbReference type="Pfam" id="PF00593"/>
    </source>
</evidence>
<evidence type="ECO:0000256" key="5">
    <source>
        <dbReference type="ARBA" id="ARBA00022729"/>
    </source>
</evidence>
<keyword evidence="5 11" id="KW-0732">Signal</keyword>
<dbReference type="InterPro" id="IPR039426">
    <property type="entry name" value="TonB-dep_rcpt-like"/>
</dbReference>
<proteinExistence type="inferred from homology"/>
<name>A0A849SMX2_UNCEI</name>
<reference evidence="14 15" key="1">
    <citation type="submission" date="2020-04" db="EMBL/GenBank/DDBJ databases">
        <title>Metagenomic profiling of ammonia- and methane-oxidizing microorganisms in a Dutch drinking water treatment plant.</title>
        <authorList>
            <person name="Poghosyan L."/>
            <person name="Leucker S."/>
        </authorList>
    </citation>
    <scope>NUCLEOTIDE SEQUENCE [LARGE SCALE GENOMIC DNA]</scope>
    <source>
        <strain evidence="14">S-RSF-IL-03</strain>
    </source>
</reference>
<dbReference type="SUPFAM" id="SSF49464">
    <property type="entry name" value="Carboxypeptidase regulatory domain-like"/>
    <property type="match status" value="1"/>
</dbReference>
<dbReference type="InterPro" id="IPR000531">
    <property type="entry name" value="Beta-barrel_TonB"/>
</dbReference>